<accession>A0A6L8KH19</accession>
<dbReference type="EMBL" id="WWCN01000016">
    <property type="protein sequence ID" value="MYM25498.1"/>
    <property type="molecule type" value="Genomic_DNA"/>
</dbReference>
<evidence type="ECO:0000313" key="1">
    <source>
        <dbReference type="EMBL" id="MYM25498.1"/>
    </source>
</evidence>
<dbReference type="AlphaFoldDB" id="A0A6L8KH19"/>
<sequence>MNNLPLHISSDFYQSLNDAQKQTLVLIDGWPMQKILEKIDIKNLGGEKELDAVVWYKQFIFLRYLSKVGKFGIYSKAIDEVWHTHILFTQDYLNFCMSVFGEFLHHAPCNIMKNTNESSDKNFEWQKGLARKFDKITVSPRIPPYCQG</sequence>
<organism evidence="1 2">
    <name type="scientific">Duganella flavida</name>
    <dbReference type="NCBI Taxonomy" id="2692175"/>
    <lineage>
        <taxon>Bacteria</taxon>
        <taxon>Pseudomonadati</taxon>
        <taxon>Pseudomonadota</taxon>
        <taxon>Betaproteobacteria</taxon>
        <taxon>Burkholderiales</taxon>
        <taxon>Oxalobacteraceae</taxon>
        <taxon>Telluria group</taxon>
        <taxon>Duganella</taxon>
    </lineage>
</organism>
<evidence type="ECO:0000313" key="2">
    <source>
        <dbReference type="Proteomes" id="UP000479335"/>
    </source>
</evidence>
<dbReference type="RefSeq" id="WP_161008946.1">
    <property type="nucleotide sequence ID" value="NZ_WWCN01000016.1"/>
</dbReference>
<name>A0A6L8KH19_9BURK</name>
<gene>
    <name evidence="1" type="ORF">GTP46_22975</name>
</gene>
<dbReference type="Proteomes" id="UP000479335">
    <property type="component" value="Unassembled WGS sequence"/>
</dbReference>
<proteinExistence type="predicted"/>
<comment type="caution">
    <text evidence="1">The sequence shown here is derived from an EMBL/GenBank/DDBJ whole genome shotgun (WGS) entry which is preliminary data.</text>
</comment>
<reference evidence="1 2" key="1">
    <citation type="submission" date="2019-12" db="EMBL/GenBank/DDBJ databases">
        <title>Novel species isolated from a subtropical stream in China.</title>
        <authorList>
            <person name="Lu H."/>
        </authorList>
    </citation>
    <scope>NUCLEOTIDE SEQUENCE [LARGE SCALE GENOMIC DNA]</scope>
    <source>
        <strain evidence="1 2">FT135W</strain>
    </source>
</reference>
<protein>
    <submittedName>
        <fullName evidence="1">Uncharacterized protein</fullName>
    </submittedName>
</protein>
<keyword evidence="2" id="KW-1185">Reference proteome</keyword>